<name>A0AAD8IE43_9APIA</name>
<dbReference type="EMBL" id="JAUIZM010000005">
    <property type="protein sequence ID" value="KAK1382240.1"/>
    <property type="molecule type" value="Genomic_DNA"/>
</dbReference>
<sequence>MMAPKIITPISVKIAALDSLETLLTAGGAKRSDSWQPDVDRLLVAISLDACKGGWAKEEKNIFLSAGRTDPWSEFQMAALKAFLASLISPSRVRPPFLSQGLELFRKGNNLPQKTTELVAHWEKAMMNDDIYNSWLRNVGEVDIAGTLTENSVTIVAPFASTDPSAENQFSLDKAFSAEVPQISGRREVLIDVSKGIQEATPIVGEIGERMDDEIMTERRGFQDTIQHSVEDFAFQGQTYHNLTLIY</sequence>
<dbReference type="Proteomes" id="UP001237642">
    <property type="component" value="Unassembled WGS sequence"/>
</dbReference>
<evidence type="ECO:0000313" key="2">
    <source>
        <dbReference type="Proteomes" id="UP001237642"/>
    </source>
</evidence>
<dbReference type="PANTHER" id="PTHR34105:SF1">
    <property type="entry name" value="PROLINE-, GLUTAMIC ACID- AND LEUCINE-RICH PROTEIN 1"/>
    <property type="match status" value="1"/>
</dbReference>
<accession>A0AAD8IE43</accession>
<comment type="caution">
    <text evidence="1">The sequence shown here is derived from an EMBL/GenBank/DDBJ whole genome shotgun (WGS) entry which is preliminary data.</text>
</comment>
<dbReference type="GO" id="GO:0006364">
    <property type="term" value="P:rRNA processing"/>
    <property type="evidence" value="ECO:0007669"/>
    <property type="project" value="TreeGrafter"/>
</dbReference>
<dbReference type="GO" id="GO:0005634">
    <property type="term" value="C:nucleus"/>
    <property type="evidence" value="ECO:0007669"/>
    <property type="project" value="TreeGrafter"/>
</dbReference>
<evidence type="ECO:0000313" key="1">
    <source>
        <dbReference type="EMBL" id="KAK1382240.1"/>
    </source>
</evidence>
<dbReference type="AlphaFoldDB" id="A0AAD8IE43"/>
<dbReference type="PANTHER" id="PTHR34105">
    <property type="entry name" value="PROLINE-, GLUTAMIC ACID- AND LEUCINE-RICH PROTEIN 1"/>
    <property type="match status" value="1"/>
</dbReference>
<protein>
    <submittedName>
        <fullName evidence="1">Uncharacterized protein</fullName>
    </submittedName>
</protein>
<proteinExistence type="predicted"/>
<gene>
    <name evidence="1" type="ORF">POM88_019975</name>
</gene>
<reference evidence="1" key="2">
    <citation type="submission" date="2023-05" db="EMBL/GenBank/DDBJ databases">
        <authorList>
            <person name="Schelkunov M.I."/>
        </authorList>
    </citation>
    <scope>NUCLEOTIDE SEQUENCE</scope>
    <source>
        <strain evidence="1">Hsosn_3</strain>
        <tissue evidence="1">Leaf</tissue>
    </source>
</reference>
<keyword evidence="2" id="KW-1185">Reference proteome</keyword>
<reference evidence="1" key="1">
    <citation type="submission" date="2023-02" db="EMBL/GenBank/DDBJ databases">
        <title>Genome of toxic invasive species Heracleum sosnowskyi carries increased number of genes despite the absence of recent whole-genome duplications.</title>
        <authorList>
            <person name="Schelkunov M."/>
            <person name="Shtratnikova V."/>
            <person name="Makarenko M."/>
            <person name="Klepikova A."/>
            <person name="Omelchenko D."/>
            <person name="Novikova G."/>
            <person name="Obukhova E."/>
            <person name="Bogdanov V."/>
            <person name="Penin A."/>
            <person name="Logacheva M."/>
        </authorList>
    </citation>
    <scope>NUCLEOTIDE SEQUENCE</scope>
    <source>
        <strain evidence="1">Hsosn_3</strain>
        <tissue evidence="1">Leaf</tissue>
    </source>
</reference>
<organism evidence="1 2">
    <name type="scientific">Heracleum sosnowskyi</name>
    <dbReference type="NCBI Taxonomy" id="360622"/>
    <lineage>
        <taxon>Eukaryota</taxon>
        <taxon>Viridiplantae</taxon>
        <taxon>Streptophyta</taxon>
        <taxon>Embryophyta</taxon>
        <taxon>Tracheophyta</taxon>
        <taxon>Spermatophyta</taxon>
        <taxon>Magnoliopsida</taxon>
        <taxon>eudicotyledons</taxon>
        <taxon>Gunneridae</taxon>
        <taxon>Pentapetalae</taxon>
        <taxon>asterids</taxon>
        <taxon>campanulids</taxon>
        <taxon>Apiales</taxon>
        <taxon>Apiaceae</taxon>
        <taxon>Apioideae</taxon>
        <taxon>apioid superclade</taxon>
        <taxon>Tordylieae</taxon>
        <taxon>Tordyliinae</taxon>
        <taxon>Heracleum</taxon>
    </lineage>
</organism>